<keyword evidence="4" id="KW-1185">Reference proteome</keyword>
<keyword evidence="2" id="KW-0472">Membrane</keyword>
<protein>
    <recommendedName>
        <fullName evidence="5">LysM domain-containing protein</fullName>
    </recommendedName>
</protein>
<keyword evidence="2" id="KW-0812">Transmembrane</keyword>
<feature type="transmembrane region" description="Helical" evidence="2">
    <location>
        <begin position="7"/>
        <end position="30"/>
    </location>
</feature>
<accession>A0A852WER2</accession>
<dbReference type="EMBL" id="JACCAB010000001">
    <property type="protein sequence ID" value="NYG07717.1"/>
    <property type="molecule type" value="Genomic_DNA"/>
</dbReference>
<dbReference type="AlphaFoldDB" id="A0A852WER2"/>
<reference evidence="3 4" key="1">
    <citation type="submission" date="2020-07" db="EMBL/GenBank/DDBJ databases">
        <title>Sequencing the genomes of 1000 actinobacteria strains.</title>
        <authorList>
            <person name="Klenk H.-P."/>
        </authorList>
    </citation>
    <scope>NUCLEOTIDE SEQUENCE [LARGE SCALE GENOMIC DNA]</scope>
    <source>
        <strain evidence="3 4">DSM 23987</strain>
    </source>
</reference>
<name>A0A852WER2_9MICO</name>
<evidence type="ECO:0000256" key="2">
    <source>
        <dbReference type="SAM" id="Phobius"/>
    </source>
</evidence>
<evidence type="ECO:0000256" key="1">
    <source>
        <dbReference type="SAM" id="MobiDB-lite"/>
    </source>
</evidence>
<dbReference type="RefSeq" id="WP_179422023.1">
    <property type="nucleotide sequence ID" value="NZ_JACCAB010000001.1"/>
</dbReference>
<dbReference type="CDD" id="cd00118">
    <property type="entry name" value="LysM"/>
    <property type="match status" value="1"/>
</dbReference>
<feature type="region of interest" description="Disordered" evidence="1">
    <location>
        <begin position="242"/>
        <end position="274"/>
    </location>
</feature>
<keyword evidence="2" id="KW-1133">Transmembrane helix</keyword>
<feature type="compositionally biased region" description="Pro residues" evidence="1">
    <location>
        <begin position="253"/>
        <end position="262"/>
    </location>
</feature>
<sequence>MNRIVRLGICATSALLVLGVLEVFLVRAVLEQWQIVLAPGPESLPELVTLLALAVSAALGAWLAASTVAALLAHLPGRVGDAADRCARAWAPALCRRVAAVMVGAALGASLTPGTALADGQRGPAPSASALTPAFTVTVRSQVSAPDAAPAPVLAPVLAPALAHDPVPGWTPSRPVQRPQPESRLVTGGRTSRPTPEIVVHRGDTLWDLVRRQLGPDASAAEVADAWPAWYRANRAVIGDDPDLLLPGQVLRPPNPSSPPAAPSASGEPFGARR</sequence>
<organism evidence="3 4">
    <name type="scientific">Pedococcus badiiscoriae</name>
    <dbReference type="NCBI Taxonomy" id="642776"/>
    <lineage>
        <taxon>Bacteria</taxon>
        <taxon>Bacillati</taxon>
        <taxon>Actinomycetota</taxon>
        <taxon>Actinomycetes</taxon>
        <taxon>Micrococcales</taxon>
        <taxon>Intrasporangiaceae</taxon>
        <taxon>Pedococcus</taxon>
    </lineage>
</organism>
<evidence type="ECO:0000313" key="3">
    <source>
        <dbReference type="EMBL" id="NYG07717.1"/>
    </source>
</evidence>
<feature type="region of interest" description="Disordered" evidence="1">
    <location>
        <begin position="171"/>
        <end position="196"/>
    </location>
</feature>
<dbReference type="Gene3D" id="3.10.350.10">
    <property type="entry name" value="LysM domain"/>
    <property type="match status" value="1"/>
</dbReference>
<comment type="caution">
    <text evidence="3">The sequence shown here is derived from an EMBL/GenBank/DDBJ whole genome shotgun (WGS) entry which is preliminary data.</text>
</comment>
<proteinExistence type="predicted"/>
<feature type="transmembrane region" description="Helical" evidence="2">
    <location>
        <begin position="50"/>
        <end position="75"/>
    </location>
</feature>
<evidence type="ECO:0008006" key="5">
    <source>
        <dbReference type="Google" id="ProtNLM"/>
    </source>
</evidence>
<gene>
    <name evidence="3" type="ORF">BJ986_002204</name>
</gene>
<evidence type="ECO:0000313" key="4">
    <source>
        <dbReference type="Proteomes" id="UP000573599"/>
    </source>
</evidence>
<dbReference type="Proteomes" id="UP000573599">
    <property type="component" value="Unassembled WGS sequence"/>
</dbReference>
<dbReference type="InterPro" id="IPR018392">
    <property type="entry name" value="LysM"/>
</dbReference>
<dbReference type="InterPro" id="IPR036779">
    <property type="entry name" value="LysM_dom_sf"/>
</dbReference>